<evidence type="ECO:0000313" key="2">
    <source>
        <dbReference type="Proteomes" id="UP000184144"/>
    </source>
</evidence>
<name>A0A1M4TJ00_9RHOB</name>
<accession>A0A1M4TJ00</accession>
<dbReference type="EMBL" id="FQUV01000001">
    <property type="protein sequence ID" value="SHE44482.1"/>
    <property type="molecule type" value="Genomic_DNA"/>
</dbReference>
<keyword evidence="2" id="KW-1185">Reference proteome</keyword>
<sequence length="81" mass="9243">MREKHHFAARPPMSGFALTLCDMDQLFREKVNGGWHRRLSATRDALEAFKHQFTLGFVAFENCMGASQRGRIDLSQSLGRC</sequence>
<proteinExistence type="predicted"/>
<gene>
    <name evidence="1" type="ORF">SAMN05444273_101434</name>
</gene>
<dbReference type="STRING" id="1486859.SAMN05444273_101434"/>
<dbReference type="Proteomes" id="UP000184144">
    <property type="component" value="Unassembled WGS sequence"/>
</dbReference>
<organism evidence="1 2">
    <name type="scientific">Litoreibacter ascidiaceicola</name>
    <dbReference type="NCBI Taxonomy" id="1486859"/>
    <lineage>
        <taxon>Bacteria</taxon>
        <taxon>Pseudomonadati</taxon>
        <taxon>Pseudomonadota</taxon>
        <taxon>Alphaproteobacteria</taxon>
        <taxon>Rhodobacterales</taxon>
        <taxon>Roseobacteraceae</taxon>
        <taxon>Litoreibacter</taxon>
    </lineage>
</organism>
<dbReference type="AlphaFoldDB" id="A0A1M4TJ00"/>
<evidence type="ECO:0000313" key="1">
    <source>
        <dbReference type="EMBL" id="SHE44482.1"/>
    </source>
</evidence>
<reference evidence="2" key="1">
    <citation type="submission" date="2016-11" db="EMBL/GenBank/DDBJ databases">
        <authorList>
            <person name="Varghese N."/>
            <person name="Submissions S."/>
        </authorList>
    </citation>
    <scope>NUCLEOTIDE SEQUENCE [LARGE SCALE GENOMIC DNA]</scope>
    <source>
        <strain evidence="2">DSM 100566</strain>
    </source>
</reference>
<protein>
    <submittedName>
        <fullName evidence="1">Uncharacterized protein</fullName>
    </submittedName>
</protein>